<evidence type="ECO:0000256" key="2">
    <source>
        <dbReference type="ARBA" id="ARBA00022450"/>
    </source>
</evidence>
<dbReference type="SUPFAM" id="SSF56801">
    <property type="entry name" value="Acetyl-CoA synthetase-like"/>
    <property type="match status" value="2"/>
</dbReference>
<protein>
    <submittedName>
        <fullName evidence="6">Amino acid adenylation domain-containing protein</fullName>
    </submittedName>
</protein>
<evidence type="ECO:0000256" key="4">
    <source>
        <dbReference type="ARBA" id="ARBA00023194"/>
    </source>
</evidence>
<organism evidence="6 7">
    <name type="scientific">Anabaena catenula FACHB-362</name>
    <dbReference type="NCBI Taxonomy" id="2692877"/>
    <lineage>
        <taxon>Bacteria</taxon>
        <taxon>Bacillati</taxon>
        <taxon>Cyanobacteriota</taxon>
        <taxon>Cyanophyceae</taxon>
        <taxon>Nostocales</taxon>
        <taxon>Nostocaceae</taxon>
        <taxon>Anabaena</taxon>
    </lineage>
</organism>
<name>A0ABR8IWP1_9NOST</name>
<dbReference type="SMART" id="SM00823">
    <property type="entry name" value="PKS_PP"/>
    <property type="match status" value="2"/>
</dbReference>
<feature type="domain" description="Carrier" evidence="5">
    <location>
        <begin position="2022"/>
        <end position="2096"/>
    </location>
</feature>
<dbReference type="EMBL" id="JACJTQ010000001">
    <property type="protein sequence ID" value="MBD2690474.1"/>
    <property type="molecule type" value="Genomic_DNA"/>
</dbReference>
<dbReference type="PROSITE" id="PS00012">
    <property type="entry name" value="PHOSPHOPANTETHEINE"/>
    <property type="match status" value="1"/>
</dbReference>
<gene>
    <name evidence="6" type="ORF">H6G68_01695</name>
</gene>
<dbReference type="Gene3D" id="3.40.50.980">
    <property type="match status" value="4"/>
</dbReference>
<comment type="caution">
    <text evidence="6">The sequence shown here is derived from an EMBL/GenBank/DDBJ whole genome shotgun (WGS) entry which is preliminary data.</text>
</comment>
<dbReference type="CDD" id="cd19531">
    <property type="entry name" value="LCL_NRPS-like"/>
    <property type="match status" value="1"/>
</dbReference>
<evidence type="ECO:0000259" key="5">
    <source>
        <dbReference type="PROSITE" id="PS50075"/>
    </source>
</evidence>
<feature type="domain" description="Carrier" evidence="5">
    <location>
        <begin position="961"/>
        <end position="1036"/>
    </location>
</feature>
<dbReference type="NCBIfam" id="TIGR01720">
    <property type="entry name" value="NRPS-para261"/>
    <property type="match status" value="1"/>
</dbReference>
<dbReference type="InterPro" id="IPR000873">
    <property type="entry name" value="AMP-dep_synth/lig_dom"/>
</dbReference>
<reference evidence="6 7" key="1">
    <citation type="journal article" date="2020" name="ISME J.">
        <title>Comparative genomics reveals insights into cyanobacterial evolution and habitat adaptation.</title>
        <authorList>
            <person name="Chen M.Y."/>
            <person name="Teng W.K."/>
            <person name="Zhao L."/>
            <person name="Hu C.X."/>
            <person name="Zhou Y.K."/>
            <person name="Han B.P."/>
            <person name="Song L.R."/>
            <person name="Shu W.S."/>
        </authorList>
    </citation>
    <scope>NUCLEOTIDE SEQUENCE [LARGE SCALE GENOMIC DNA]</scope>
    <source>
        <strain evidence="6 7">FACHB-362</strain>
    </source>
</reference>
<dbReference type="InterPro" id="IPR023213">
    <property type="entry name" value="CAT-like_dom_sf"/>
</dbReference>
<dbReference type="CDD" id="cd19534">
    <property type="entry name" value="E_NRPS"/>
    <property type="match status" value="1"/>
</dbReference>
<sequence>MQTETISGFQLAPQQKRLWILQKNSSAFCSQASILIEGNLQLEILQKAIEQVVNHHDILKTSFYHPPGVKTPIMVVADGSYYNWEYLDLSDSSQEDISGKLEELFWQARQEYQNISPDSLLHLYLVKPSNNQHILIISLPALCADNRTIKNLVNQISQGYEQCCQGKEVSGEYVQYVQFSEWQNQLLTDEDAEEAQAYWQQQKINSLSALKLPHERQRKNQQFVTERYQLVISQELFTQIDAFAQKYEKTPDVVLLACWQILIWRLTGESEIVIGTASARREYEELNDVLGLLATWLPIKTKFTPNLNFIEVLTAVAPTLENATEWQDYFVPEAVDADGFLAFPIGFEFDNISAHNSNDTEVKFTLQEIYSFIEPFKVKLSCLQRNHSLIAELYYDINYFDQATIQRLAKNFQKLLINVINNSDIPISQLEILSASERQQLLFEFNQTKVDYQQGKCIHQLFTEQAEKTPEQIAVVFENEKITYQELNYKANQLAHYLQKLGVKPEVVVGICVERSPKFIISLLAVLKAGGAYLPLDSTLPQEALQFRLQDAQASFLIRDWGLGTGDWKNDVNLDSDWEKISQESTENLINNTKLGNLVYIIYTSGSTGKPKGIAVEHQQLLNYLYGILPKLQLATNASYASVSTFAADLGNTVIFPCLCSGGSLHIVSWERASDPIALADYFRRHPIDCLKIVPSHLAALLSSECWGILPHQLLVLGGEVADWNLIEKIENNAPHCRILNHYGPTETTVGVLTYSVSGKNQEAATVPIGKPLANTQVYVLDAHLQPVPLGVAGELYISGESLAQGYLNSPELTAERFITNPFSDGEQRLYKTGDRVRYLSDGDIEFLGRLDDQVKIRGYRIELSEISTALSQHPGVRESVVIAREETSGEKRLVAYIVPTSHSVSDHDFRNFLKAKLPEYMIPTSFVILKALPLTANGKLDRNALPTPEEVVSRETTFIAPRTPVEEVLAGIWGQLLGITQISIDDNFFNLGGHSLLATQVISRIRTIFGVEIALAKLFESSSLAALAAEIQTAMQGEKQEITTIIPTPRNQQLPLSFAQQRLWFFDQFEPGSPSYNLPRAVLLQGKLNIEALSSSLNKIMRRHEILRTSFVIADGQPIQVISDSVNLELPVVDLQNLPKKQRETELYRLVKEEAQTGFNLTQSPLLRAKLLQLDVEEYVILLTLHHIVSDGWSTDILIKEIVALYTAFSLAKPNFLPQLLIQYADFAVWQRQWLAGEALKNQLAYWQQQLSGELPILQLPTDRPRPTVQTYAGKTLSYILPKSLGEDLRNLSKQEGVTLFMTLLAGFKTLLYRYTSQTDILVGSPIANRNRAEIENLIGFFVNTLVLRSNLSGNPTFRDLLKQVREVALGAYAHQDLPFEKLVEEIQPERNLSHNPLFQVMFVLQNSPMKQLELPGLRVKPLENNGTTAKFDLTLFIEDVEQRLIANFEYNTDLFDEITISRLAANFEVLLKGIVAEPERQLGQLPLLTTTEEQQLLEWSQGEIIVQPELCLHQLFEAQVEKTPDAIAVVFEDKQLTYRELNRQANQLAHYLQKLGVGKEVLVGICVERSLEMVVGLLGILKAGGAYVPLDPTYPQERLSFMLENSQVPVLLTQPNLLESLPNTQAKVVCLDSNTEPLSHESIENPVQSVTPENLAYVIYTSGSTGRPKGAMNTHRAICNRLLWMQDYCQLTPADRVLQKTPFSFDVSVWEFFLPLLVGARLVVAQPDGHRDTNYLVNIITQKQITTVHFVPSMLQVFLEQPGVEDCNCLKRVICSGEALSVELQKRLFTRLDAELHNLYGPTEAAVDVTFWKCEQYSSLTTTVPIGRPIANIQIYLLDKHLNQVPVGITGEVYIGGVGVCRGYLNNPELTAEKFIANPFSNQPGTRLYKTGDLARYLANGDIEYLGRIDHQVKIRGFRIELGEIEAVLNQHPSVRETVVIAQKDKMGNQRLVAYFIAQGYRPTIDELYSFLQEKLPQYMVPSSFMLLEAMPLTPNGKVDRKVLPVVEWQNLELESTFVAPQTIVEAQLADIWSKVLGLEKVGVNDNFFQLGGDSILSLQVIAKANQAGLHLTPKQLFQYQTIAQLATVVSTSAPILAEQGMVTGSFPLTPIQHWFFEQNFLDPHHWNQSVMLEVKEMLNPQLLQQAVESLLEHHDILHVRWQKLESGWQPIIDHVENRKLFAEIDFSTLPPDELDCALASTIERFQASLNLSEGLLFRVGFFNLGKHRHSYLFVTIHHLIVDGVSWRILLEDLQTAYHQIAQDKAIKLPSKTTSFKQWAYRIQEYAQSPSARAELDYWLTTLRQPIANLPIDYPGGDNTVASDQTVAVNLSQEETQALLQEVPSVYRTQINDVLLTALLLTFAQWTGQNTLLFNLEGHGREELFEDVDSSRTVGWFTSLFPVALSCEKTTDLGEALKTVKEQLRSVPNRGIGYGMLRYLTKDKDTSELFDSLPQAEISFNYLGQFDQVLPESSLFKLANQSSNSNKSQRNHRSYLLDIYGGVESGKLQFNWTYSQNLHHKSTIEGLAQGFIANLRSLIHHCQSPEVGGFTPSDFPLAQLDQTQLDTLFGQVSF</sequence>
<dbReference type="SUPFAM" id="SSF47336">
    <property type="entry name" value="ACP-like"/>
    <property type="match status" value="2"/>
</dbReference>
<evidence type="ECO:0000256" key="1">
    <source>
        <dbReference type="ARBA" id="ARBA00001957"/>
    </source>
</evidence>
<dbReference type="InterPro" id="IPR020806">
    <property type="entry name" value="PKS_PP-bd"/>
</dbReference>
<dbReference type="InterPro" id="IPR001242">
    <property type="entry name" value="Condensation_dom"/>
</dbReference>
<dbReference type="PROSITE" id="PS00455">
    <property type="entry name" value="AMP_BINDING"/>
    <property type="match status" value="2"/>
</dbReference>
<dbReference type="SUPFAM" id="SSF52777">
    <property type="entry name" value="CoA-dependent acyltransferases"/>
    <property type="match status" value="6"/>
</dbReference>
<keyword evidence="2" id="KW-0596">Phosphopantetheine</keyword>
<dbReference type="Gene3D" id="2.30.38.10">
    <property type="entry name" value="Luciferase, Domain 3"/>
    <property type="match status" value="2"/>
</dbReference>
<dbReference type="Pfam" id="PF00501">
    <property type="entry name" value="AMP-binding"/>
    <property type="match status" value="2"/>
</dbReference>
<dbReference type="Gene3D" id="3.30.559.30">
    <property type="entry name" value="Nonribosomal peptide synthetase, condensation domain"/>
    <property type="match status" value="3"/>
</dbReference>
<dbReference type="NCBIfam" id="TIGR01733">
    <property type="entry name" value="AA-adenyl-dom"/>
    <property type="match status" value="2"/>
</dbReference>
<dbReference type="RefSeq" id="WP_190905041.1">
    <property type="nucleotide sequence ID" value="NZ_JACJTQ010000001.1"/>
</dbReference>
<dbReference type="InterPro" id="IPR010071">
    <property type="entry name" value="AA_adenyl_dom"/>
</dbReference>
<dbReference type="PANTHER" id="PTHR45398:SF1">
    <property type="entry name" value="ENZYME, PUTATIVE (JCVI)-RELATED"/>
    <property type="match status" value="1"/>
</dbReference>
<keyword evidence="7" id="KW-1185">Reference proteome</keyword>
<keyword evidence="4" id="KW-0045">Antibiotic biosynthesis</keyword>
<keyword evidence="3" id="KW-0597">Phosphoprotein</keyword>
<dbReference type="Gene3D" id="3.30.559.10">
    <property type="entry name" value="Chloramphenicol acetyltransferase-like domain"/>
    <property type="match status" value="3"/>
</dbReference>
<dbReference type="Pfam" id="PF00668">
    <property type="entry name" value="Condensation"/>
    <property type="match status" value="3"/>
</dbReference>
<comment type="cofactor">
    <cofactor evidence="1">
        <name>pantetheine 4'-phosphate</name>
        <dbReference type="ChEBI" id="CHEBI:47942"/>
    </cofactor>
</comment>
<dbReference type="CDD" id="cd05930">
    <property type="entry name" value="A_NRPS"/>
    <property type="match status" value="1"/>
</dbReference>
<dbReference type="Pfam" id="PF00550">
    <property type="entry name" value="PP-binding"/>
    <property type="match status" value="2"/>
</dbReference>
<dbReference type="InterPro" id="IPR036736">
    <property type="entry name" value="ACP-like_sf"/>
</dbReference>
<dbReference type="InterPro" id="IPR045851">
    <property type="entry name" value="AMP-bd_C_sf"/>
</dbReference>
<evidence type="ECO:0000313" key="6">
    <source>
        <dbReference type="EMBL" id="MBD2690474.1"/>
    </source>
</evidence>
<dbReference type="InterPro" id="IPR010060">
    <property type="entry name" value="NRPS_synth"/>
</dbReference>
<dbReference type="NCBIfam" id="NF003417">
    <property type="entry name" value="PRK04813.1"/>
    <property type="match status" value="2"/>
</dbReference>
<dbReference type="InterPro" id="IPR006162">
    <property type="entry name" value="Ppantetheine_attach_site"/>
</dbReference>
<proteinExistence type="predicted"/>
<dbReference type="InterPro" id="IPR009081">
    <property type="entry name" value="PP-bd_ACP"/>
</dbReference>
<dbReference type="Gene3D" id="3.30.300.30">
    <property type="match status" value="2"/>
</dbReference>
<accession>A0ABR8IWP1</accession>
<dbReference type="Pfam" id="PF13193">
    <property type="entry name" value="AMP-binding_C"/>
    <property type="match status" value="2"/>
</dbReference>
<dbReference type="InterPro" id="IPR025110">
    <property type="entry name" value="AMP-bd_C"/>
</dbReference>
<dbReference type="PANTHER" id="PTHR45398">
    <property type="match status" value="1"/>
</dbReference>
<dbReference type="CDD" id="cd17646">
    <property type="entry name" value="A_NRPS_AB3403-like"/>
    <property type="match status" value="1"/>
</dbReference>
<evidence type="ECO:0000313" key="7">
    <source>
        <dbReference type="Proteomes" id="UP000660381"/>
    </source>
</evidence>
<dbReference type="PROSITE" id="PS50075">
    <property type="entry name" value="CARRIER"/>
    <property type="match status" value="2"/>
</dbReference>
<dbReference type="Gene3D" id="1.10.1200.10">
    <property type="entry name" value="ACP-like"/>
    <property type="match status" value="2"/>
</dbReference>
<evidence type="ECO:0000256" key="3">
    <source>
        <dbReference type="ARBA" id="ARBA00022553"/>
    </source>
</evidence>
<dbReference type="Proteomes" id="UP000660381">
    <property type="component" value="Unassembled WGS sequence"/>
</dbReference>
<dbReference type="InterPro" id="IPR020845">
    <property type="entry name" value="AMP-binding_CS"/>
</dbReference>